<reference evidence="1 2" key="1">
    <citation type="journal article" date="2021" name="Hortic Res">
        <title>High-quality reference genome and annotation aids understanding of berry development for evergreen blueberry (Vaccinium darrowii).</title>
        <authorList>
            <person name="Yu J."/>
            <person name="Hulse-Kemp A.M."/>
            <person name="Babiker E."/>
            <person name="Staton M."/>
        </authorList>
    </citation>
    <scope>NUCLEOTIDE SEQUENCE [LARGE SCALE GENOMIC DNA]</scope>
    <source>
        <strain evidence="2">cv. NJ 8807/NJ 8810</strain>
        <tissue evidence="1">Young leaf</tissue>
    </source>
</reference>
<gene>
    <name evidence="1" type="ORF">Vadar_000523</name>
</gene>
<sequence>MSTTESCFVKITVWVMLFSSMLSWLSPVEALSPPVPQPKVNVTEILGGKPQFSTFLSLLNQTGLAKDIASRDTITILAVDNGAIGGLASAPLSRIKDTLSTHVILDYYDMIKLSTLSPKKNTTVTTMYQATGVAEYMQGYLNIIALPNVGTQPQDKIRIGSAVRGAPVNIQVLGGDEVASHKFDYVVLQVSGVIFTPGIDGSIPPPTSAPMRSPVAPPPHNNNTTTPAPSPDGDEDDYDTAPEAAPPTAEAPAPSSPSPSGSAADAPTADDDNSAASPPKKSSAMHISSSSAYCFTALIAVLVSSLFASAGL</sequence>
<dbReference type="EMBL" id="CM037152">
    <property type="protein sequence ID" value="KAH7832840.1"/>
    <property type="molecule type" value="Genomic_DNA"/>
</dbReference>
<evidence type="ECO:0000313" key="2">
    <source>
        <dbReference type="Proteomes" id="UP000828048"/>
    </source>
</evidence>
<keyword evidence="2" id="KW-1185">Reference proteome</keyword>
<evidence type="ECO:0000313" key="1">
    <source>
        <dbReference type="EMBL" id="KAH7832840.1"/>
    </source>
</evidence>
<comment type="caution">
    <text evidence="1">The sequence shown here is derived from an EMBL/GenBank/DDBJ whole genome shotgun (WGS) entry which is preliminary data.</text>
</comment>
<organism evidence="1 2">
    <name type="scientific">Vaccinium darrowii</name>
    <dbReference type="NCBI Taxonomy" id="229202"/>
    <lineage>
        <taxon>Eukaryota</taxon>
        <taxon>Viridiplantae</taxon>
        <taxon>Streptophyta</taxon>
        <taxon>Embryophyta</taxon>
        <taxon>Tracheophyta</taxon>
        <taxon>Spermatophyta</taxon>
        <taxon>Magnoliopsida</taxon>
        <taxon>eudicotyledons</taxon>
        <taxon>Gunneridae</taxon>
        <taxon>Pentapetalae</taxon>
        <taxon>asterids</taxon>
        <taxon>Ericales</taxon>
        <taxon>Ericaceae</taxon>
        <taxon>Vaccinioideae</taxon>
        <taxon>Vaccinieae</taxon>
        <taxon>Vaccinium</taxon>
    </lineage>
</organism>
<proteinExistence type="predicted"/>
<name>A0ACB7WW84_9ERIC</name>
<accession>A0ACB7WW84</accession>
<protein>
    <submittedName>
        <fullName evidence="1">Uncharacterized protein</fullName>
    </submittedName>
</protein>
<dbReference type="Proteomes" id="UP000828048">
    <property type="component" value="Chromosome 2"/>
</dbReference>